<keyword evidence="1" id="KW-0812">Transmembrane</keyword>
<gene>
    <name evidence="2" type="ORF">N656DRAFT_562569</name>
</gene>
<dbReference type="RefSeq" id="XP_064664600.1">
    <property type="nucleotide sequence ID" value="XM_064810104.1"/>
</dbReference>
<protein>
    <submittedName>
        <fullName evidence="2">Uncharacterized protein</fullName>
    </submittedName>
</protein>
<dbReference type="Proteomes" id="UP001302812">
    <property type="component" value="Unassembled WGS sequence"/>
</dbReference>
<feature type="transmembrane region" description="Helical" evidence="1">
    <location>
        <begin position="41"/>
        <end position="59"/>
    </location>
</feature>
<sequence>MHMSSCSLSSKEPIQIVKRICPFGPFFHPTICLPFSLTPTLPFKFLTLSALFVFGTVLCKHT</sequence>
<evidence type="ECO:0000313" key="3">
    <source>
        <dbReference type="Proteomes" id="UP001302812"/>
    </source>
</evidence>
<name>A0AAN6QF34_9PEZI</name>
<accession>A0AAN6QF34</accession>
<dbReference type="AlphaFoldDB" id="A0AAN6QF34"/>
<organism evidence="2 3">
    <name type="scientific">Canariomyces notabilis</name>
    <dbReference type="NCBI Taxonomy" id="2074819"/>
    <lineage>
        <taxon>Eukaryota</taxon>
        <taxon>Fungi</taxon>
        <taxon>Dikarya</taxon>
        <taxon>Ascomycota</taxon>
        <taxon>Pezizomycotina</taxon>
        <taxon>Sordariomycetes</taxon>
        <taxon>Sordariomycetidae</taxon>
        <taxon>Sordariales</taxon>
        <taxon>Chaetomiaceae</taxon>
        <taxon>Canariomyces</taxon>
    </lineage>
</organism>
<keyword evidence="1" id="KW-0472">Membrane</keyword>
<evidence type="ECO:0000256" key="1">
    <source>
        <dbReference type="SAM" id="Phobius"/>
    </source>
</evidence>
<comment type="caution">
    <text evidence="2">The sequence shown here is derived from an EMBL/GenBank/DDBJ whole genome shotgun (WGS) entry which is preliminary data.</text>
</comment>
<keyword evidence="1" id="KW-1133">Transmembrane helix</keyword>
<proteinExistence type="predicted"/>
<reference evidence="2" key="2">
    <citation type="submission" date="2023-05" db="EMBL/GenBank/DDBJ databases">
        <authorList>
            <consortium name="Lawrence Berkeley National Laboratory"/>
            <person name="Steindorff A."/>
            <person name="Hensen N."/>
            <person name="Bonometti L."/>
            <person name="Westerberg I."/>
            <person name="Brannstrom I.O."/>
            <person name="Guillou S."/>
            <person name="Cros-Aarteil S."/>
            <person name="Calhoun S."/>
            <person name="Haridas S."/>
            <person name="Kuo A."/>
            <person name="Mondo S."/>
            <person name="Pangilinan J."/>
            <person name="Riley R."/>
            <person name="Labutti K."/>
            <person name="Andreopoulos B."/>
            <person name="Lipzen A."/>
            <person name="Chen C."/>
            <person name="Yanf M."/>
            <person name="Daum C."/>
            <person name="Ng V."/>
            <person name="Clum A."/>
            <person name="Ohm R."/>
            <person name="Martin F."/>
            <person name="Silar P."/>
            <person name="Natvig D."/>
            <person name="Lalanne C."/>
            <person name="Gautier V."/>
            <person name="Ament-Velasquez S.L."/>
            <person name="Kruys A."/>
            <person name="Hutchinson M.I."/>
            <person name="Powell A.J."/>
            <person name="Barry K."/>
            <person name="Miller A.N."/>
            <person name="Grigoriev I.V."/>
            <person name="Debuchy R."/>
            <person name="Gladieux P."/>
            <person name="Thoren M.H."/>
            <person name="Johannesson H."/>
        </authorList>
    </citation>
    <scope>NUCLEOTIDE SEQUENCE</scope>
    <source>
        <strain evidence="2">CBS 508.74</strain>
    </source>
</reference>
<keyword evidence="3" id="KW-1185">Reference proteome</keyword>
<dbReference type="EMBL" id="MU853386">
    <property type="protein sequence ID" value="KAK4107030.1"/>
    <property type="molecule type" value="Genomic_DNA"/>
</dbReference>
<evidence type="ECO:0000313" key="2">
    <source>
        <dbReference type="EMBL" id="KAK4107030.1"/>
    </source>
</evidence>
<reference evidence="2" key="1">
    <citation type="journal article" date="2023" name="Mol. Phylogenet. Evol.">
        <title>Genome-scale phylogeny and comparative genomics of the fungal order Sordariales.</title>
        <authorList>
            <person name="Hensen N."/>
            <person name="Bonometti L."/>
            <person name="Westerberg I."/>
            <person name="Brannstrom I.O."/>
            <person name="Guillou S."/>
            <person name="Cros-Aarteil S."/>
            <person name="Calhoun S."/>
            <person name="Haridas S."/>
            <person name="Kuo A."/>
            <person name="Mondo S."/>
            <person name="Pangilinan J."/>
            <person name="Riley R."/>
            <person name="LaButti K."/>
            <person name="Andreopoulos B."/>
            <person name="Lipzen A."/>
            <person name="Chen C."/>
            <person name="Yan M."/>
            <person name="Daum C."/>
            <person name="Ng V."/>
            <person name="Clum A."/>
            <person name="Steindorff A."/>
            <person name="Ohm R.A."/>
            <person name="Martin F."/>
            <person name="Silar P."/>
            <person name="Natvig D.O."/>
            <person name="Lalanne C."/>
            <person name="Gautier V."/>
            <person name="Ament-Velasquez S.L."/>
            <person name="Kruys A."/>
            <person name="Hutchinson M.I."/>
            <person name="Powell A.J."/>
            <person name="Barry K."/>
            <person name="Miller A.N."/>
            <person name="Grigoriev I.V."/>
            <person name="Debuchy R."/>
            <person name="Gladieux P."/>
            <person name="Hiltunen Thoren M."/>
            <person name="Johannesson H."/>
        </authorList>
    </citation>
    <scope>NUCLEOTIDE SEQUENCE</scope>
    <source>
        <strain evidence="2">CBS 508.74</strain>
    </source>
</reference>
<dbReference type="GeneID" id="89934228"/>